<dbReference type="Proteomes" id="UP000295301">
    <property type="component" value="Unassembled WGS sequence"/>
</dbReference>
<keyword evidence="3" id="KW-1185">Reference proteome</keyword>
<dbReference type="Pfam" id="PF00313">
    <property type="entry name" value="CSD"/>
    <property type="match status" value="1"/>
</dbReference>
<dbReference type="Gene3D" id="3.30.160.100">
    <property type="entry name" value="Ribosome hibernation promotion factor-like"/>
    <property type="match status" value="1"/>
</dbReference>
<comment type="caution">
    <text evidence="2">The sequence shown here is derived from an EMBL/GenBank/DDBJ whole genome shotgun (WGS) entry which is preliminary data.</text>
</comment>
<dbReference type="InterPro" id="IPR036567">
    <property type="entry name" value="RHF-like"/>
</dbReference>
<name>A0A4R5VC58_9RHOB</name>
<dbReference type="SUPFAM" id="SSF50249">
    <property type="entry name" value="Nucleic acid-binding proteins"/>
    <property type="match status" value="1"/>
</dbReference>
<dbReference type="AlphaFoldDB" id="A0A4R5VC58"/>
<organism evidence="2 3">
    <name type="scientific">Antarcticimicrobium luteum</name>
    <dbReference type="NCBI Taxonomy" id="2547397"/>
    <lineage>
        <taxon>Bacteria</taxon>
        <taxon>Pseudomonadati</taxon>
        <taxon>Pseudomonadota</taxon>
        <taxon>Alphaproteobacteria</taxon>
        <taxon>Rhodobacterales</taxon>
        <taxon>Paracoccaceae</taxon>
        <taxon>Antarcticimicrobium</taxon>
    </lineage>
</organism>
<feature type="domain" description="CSD" evidence="1">
    <location>
        <begin position="121"/>
        <end position="185"/>
    </location>
</feature>
<dbReference type="InterPro" id="IPR003489">
    <property type="entry name" value="RHF/RaiA"/>
</dbReference>
<dbReference type="CDD" id="cd00552">
    <property type="entry name" value="RaiA"/>
    <property type="match status" value="1"/>
</dbReference>
<evidence type="ECO:0000313" key="2">
    <source>
        <dbReference type="EMBL" id="TDK49888.1"/>
    </source>
</evidence>
<proteinExistence type="predicted"/>
<dbReference type="Gene3D" id="2.40.50.140">
    <property type="entry name" value="Nucleic acid-binding proteins"/>
    <property type="match status" value="1"/>
</dbReference>
<accession>A0A4R5VC58</accession>
<protein>
    <submittedName>
        <fullName evidence="2">HPF/RaiA family ribosome-associated protein</fullName>
    </submittedName>
</protein>
<dbReference type="PROSITE" id="PS51857">
    <property type="entry name" value="CSD_2"/>
    <property type="match status" value="1"/>
</dbReference>
<dbReference type="GO" id="GO:0003676">
    <property type="term" value="F:nucleic acid binding"/>
    <property type="evidence" value="ECO:0007669"/>
    <property type="project" value="InterPro"/>
</dbReference>
<dbReference type="Pfam" id="PF02482">
    <property type="entry name" value="Ribosomal_S30AE"/>
    <property type="match status" value="1"/>
</dbReference>
<dbReference type="InterPro" id="IPR002059">
    <property type="entry name" value="CSP_DNA-bd"/>
</dbReference>
<evidence type="ECO:0000259" key="1">
    <source>
        <dbReference type="PROSITE" id="PS51857"/>
    </source>
</evidence>
<reference evidence="2 3" key="1">
    <citation type="submission" date="2019-03" db="EMBL/GenBank/DDBJ databases">
        <title>Ruegeria lutea sp. nov., a novel strain, isolated from marine sediment, the Masan Bay, South Korea.</title>
        <authorList>
            <person name="Kim J."/>
            <person name="Kim D.-Y."/>
            <person name="Lee S.-S."/>
        </authorList>
    </citation>
    <scope>NUCLEOTIDE SEQUENCE [LARGE SCALE GENOMIC DNA]</scope>
    <source>
        <strain evidence="2 3">318-1</strain>
    </source>
</reference>
<dbReference type="EMBL" id="SMUV01000060">
    <property type="protein sequence ID" value="TDK49888.1"/>
    <property type="molecule type" value="Genomic_DNA"/>
</dbReference>
<sequence length="191" mass="21534">MEGRMETTPQITFRGLEARPEITEMIEEKIAKLEEVSNRITSARVTVELRSGKGHKGHLYQVAVELEVPAGTVIVNHKPGDLGAHEDLRVAVRDSFNAARRQLREHMARLDEQQVRSYPERRHGTVVRLFPDEGYGFIENAERDEVFFDRDSVNNNGWTALDIYSEVAFTQQDGDKGLFAANVTLVSRPGG</sequence>
<evidence type="ECO:0000313" key="3">
    <source>
        <dbReference type="Proteomes" id="UP000295301"/>
    </source>
</evidence>
<dbReference type="InterPro" id="IPR012340">
    <property type="entry name" value="NA-bd_OB-fold"/>
</dbReference>
<gene>
    <name evidence="2" type="ORF">E1832_08385</name>
</gene>
<dbReference type="SUPFAM" id="SSF69754">
    <property type="entry name" value="Ribosome binding protein Y (YfiA homologue)"/>
    <property type="match status" value="1"/>
</dbReference>
<dbReference type="OrthoDB" id="9782252at2"/>